<evidence type="ECO:0000256" key="1">
    <source>
        <dbReference type="SAM" id="MobiDB-lite"/>
    </source>
</evidence>
<sequence length="214" mass="23358">MTDAAQAFAIPTRLNDQYELSPLSLSDIGRLDERIKSKVVALGKEMIKDQTLSQADKSLIMDRAFKVATSISMFGVREGNEEADLEMTRMLNDPGMMTYILWLSLKTKHPKLSPEDVDGMFTIKDKQRLMEAVVDVFTVSGFTVEDVDDADLNPKPKGSAVGKPFRLGQGDDDDGADVRMGTKNGGQSDTAPTDNVHERQEVRGTKDSAGAVSG</sequence>
<protein>
    <submittedName>
        <fullName evidence="2">Uncharacterized protein</fullName>
    </submittedName>
</protein>
<comment type="caution">
    <text evidence="2">The sequence shown here is derived from an EMBL/GenBank/DDBJ whole genome shotgun (WGS) entry which is preliminary data.</text>
</comment>
<organism evidence="2">
    <name type="scientific">marine sediment metagenome</name>
    <dbReference type="NCBI Taxonomy" id="412755"/>
    <lineage>
        <taxon>unclassified sequences</taxon>
        <taxon>metagenomes</taxon>
        <taxon>ecological metagenomes</taxon>
    </lineage>
</organism>
<proteinExistence type="predicted"/>
<dbReference type="EMBL" id="LAZR01000329">
    <property type="protein sequence ID" value="KKN74296.1"/>
    <property type="molecule type" value="Genomic_DNA"/>
</dbReference>
<gene>
    <name evidence="2" type="ORF">LCGC14_0392350</name>
</gene>
<reference evidence="2" key="1">
    <citation type="journal article" date="2015" name="Nature">
        <title>Complex archaea that bridge the gap between prokaryotes and eukaryotes.</title>
        <authorList>
            <person name="Spang A."/>
            <person name="Saw J.H."/>
            <person name="Jorgensen S.L."/>
            <person name="Zaremba-Niedzwiedzka K."/>
            <person name="Martijn J."/>
            <person name="Lind A.E."/>
            <person name="van Eijk R."/>
            <person name="Schleper C."/>
            <person name="Guy L."/>
            <person name="Ettema T.J."/>
        </authorList>
    </citation>
    <scope>NUCLEOTIDE SEQUENCE</scope>
</reference>
<name>A0A0F9VLE9_9ZZZZ</name>
<dbReference type="AlphaFoldDB" id="A0A0F9VLE9"/>
<feature type="region of interest" description="Disordered" evidence="1">
    <location>
        <begin position="147"/>
        <end position="214"/>
    </location>
</feature>
<feature type="compositionally biased region" description="Basic and acidic residues" evidence="1">
    <location>
        <begin position="195"/>
        <end position="206"/>
    </location>
</feature>
<evidence type="ECO:0000313" key="2">
    <source>
        <dbReference type="EMBL" id="KKN74296.1"/>
    </source>
</evidence>
<accession>A0A0F9VLE9</accession>